<dbReference type="AlphaFoldDB" id="A0A7K1YFW1"/>
<dbReference type="EMBL" id="WVHT01000021">
    <property type="protein sequence ID" value="MXV53321.1"/>
    <property type="molecule type" value="Genomic_DNA"/>
</dbReference>
<gene>
    <name evidence="1" type="ORF">GS399_20340</name>
</gene>
<sequence length="227" mass="26283">MDNTNNFERLPYKRPVIVTKPSSGLIIKVMNTVWLKEVISGVTIPYEMSCFREINTPIDKPIQSYIAEQKLVDEHNVKQASFIMLKLHCVRVAELLKQKLLSFLIFYYRDDSTITKEYLIGLDFMNLRNILSKIVKSSASFSDIPTLGSKHIIKLFTKTFHNFIEDRNIYTHGTLVTNIDTHDVAIEYLLGNQEVTCIVSNDILQSFFFTYKILDDTLDEMQSIVQK</sequence>
<accession>A0A7K1YFW1</accession>
<dbReference type="Proteomes" id="UP000466586">
    <property type="component" value="Unassembled WGS sequence"/>
</dbReference>
<organism evidence="1 2">
    <name type="scientific">Hufsiella arboris</name>
    <dbReference type="NCBI Taxonomy" id="2695275"/>
    <lineage>
        <taxon>Bacteria</taxon>
        <taxon>Pseudomonadati</taxon>
        <taxon>Bacteroidota</taxon>
        <taxon>Sphingobacteriia</taxon>
        <taxon>Sphingobacteriales</taxon>
        <taxon>Sphingobacteriaceae</taxon>
        <taxon>Hufsiella</taxon>
    </lineage>
</organism>
<reference evidence="1 2" key="1">
    <citation type="submission" date="2019-11" db="EMBL/GenBank/DDBJ databases">
        <title>Pedobacter sp. HMF7647 Genome sequencing and assembly.</title>
        <authorList>
            <person name="Kang H."/>
            <person name="Kim H."/>
            <person name="Joh K."/>
        </authorList>
    </citation>
    <scope>NUCLEOTIDE SEQUENCE [LARGE SCALE GENOMIC DNA]</scope>
    <source>
        <strain evidence="1 2">HMF7647</strain>
    </source>
</reference>
<keyword evidence="2" id="KW-1185">Reference proteome</keyword>
<proteinExistence type="predicted"/>
<evidence type="ECO:0000313" key="1">
    <source>
        <dbReference type="EMBL" id="MXV53321.1"/>
    </source>
</evidence>
<name>A0A7K1YFW1_9SPHI</name>
<protein>
    <submittedName>
        <fullName evidence="1">Uncharacterized protein</fullName>
    </submittedName>
</protein>
<evidence type="ECO:0000313" key="2">
    <source>
        <dbReference type="Proteomes" id="UP000466586"/>
    </source>
</evidence>
<comment type="caution">
    <text evidence="1">The sequence shown here is derived from an EMBL/GenBank/DDBJ whole genome shotgun (WGS) entry which is preliminary data.</text>
</comment>
<dbReference type="RefSeq" id="WP_160846499.1">
    <property type="nucleotide sequence ID" value="NZ_WVHT01000021.1"/>
</dbReference>